<dbReference type="EMBL" id="FUGE01000075">
    <property type="protein sequence ID" value="SJM67835.1"/>
    <property type="molecule type" value="Genomic_DNA"/>
</dbReference>
<organism evidence="1 2">
    <name type="scientific">Psychrobacter piechaudii</name>
    <dbReference type="NCBI Taxonomy" id="1945521"/>
    <lineage>
        <taxon>Bacteria</taxon>
        <taxon>Pseudomonadati</taxon>
        <taxon>Pseudomonadota</taxon>
        <taxon>Gammaproteobacteria</taxon>
        <taxon>Moraxellales</taxon>
        <taxon>Moraxellaceae</taxon>
        <taxon>Psychrobacter</taxon>
    </lineage>
</organism>
<evidence type="ECO:0000313" key="2">
    <source>
        <dbReference type="Proteomes" id="UP000188357"/>
    </source>
</evidence>
<proteinExistence type="predicted"/>
<dbReference type="STRING" id="1945521.A1232T_00532"/>
<dbReference type="AlphaFoldDB" id="A0A1R4GIC5"/>
<accession>A0A1R4GIC5</accession>
<protein>
    <submittedName>
        <fullName evidence="1">Uncharacterized protein</fullName>
    </submittedName>
</protein>
<name>A0A1R4GIC5_9GAMM</name>
<sequence length="36" mass="4323">MDYLYKPSVFDWFTLGCESLSLNRLFTINLKVQNHE</sequence>
<keyword evidence="2" id="KW-1185">Reference proteome</keyword>
<evidence type="ECO:0000313" key="1">
    <source>
        <dbReference type="EMBL" id="SJM67835.1"/>
    </source>
</evidence>
<reference evidence="1 2" key="1">
    <citation type="submission" date="2017-02" db="EMBL/GenBank/DDBJ databases">
        <authorList>
            <person name="Peterson S.W."/>
        </authorList>
    </citation>
    <scope>NUCLEOTIDE SEQUENCE [LARGE SCALE GENOMIC DNA]</scope>
    <source>
        <strain evidence="1">Psychrobacter_piechaudii</strain>
    </source>
</reference>
<dbReference type="Proteomes" id="UP000188357">
    <property type="component" value="Unassembled WGS sequence"/>
</dbReference>
<gene>
    <name evidence="1" type="ORF">A1232T_00532</name>
</gene>